<dbReference type="PANTHER" id="PTHR30204">
    <property type="entry name" value="REDOX-CYCLING DRUG-SENSING TRANSCRIPTIONAL ACTIVATOR SOXR"/>
    <property type="match status" value="1"/>
</dbReference>
<dbReference type="InterPro" id="IPR000551">
    <property type="entry name" value="MerR-type_HTH_dom"/>
</dbReference>
<dbReference type="Gene3D" id="1.10.1660.10">
    <property type="match status" value="1"/>
</dbReference>
<protein>
    <submittedName>
        <fullName evidence="7">DNA-binding transcriptional regulator, MerR family</fullName>
    </submittedName>
</protein>
<evidence type="ECO:0000313" key="8">
    <source>
        <dbReference type="Proteomes" id="UP000184052"/>
    </source>
</evidence>
<feature type="domain" description="HTH merR-type" evidence="6">
    <location>
        <begin position="6"/>
        <end position="77"/>
    </location>
</feature>
<reference evidence="7 8" key="1">
    <citation type="submission" date="2016-11" db="EMBL/GenBank/DDBJ databases">
        <authorList>
            <person name="Jaros S."/>
            <person name="Januszkiewicz K."/>
            <person name="Wedrychowicz H."/>
        </authorList>
    </citation>
    <scope>NUCLEOTIDE SEQUENCE [LARGE SCALE GENOMIC DNA]</scope>
    <source>
        <strain evidence="7 8">DSM 17477</strain>
    </source>
</reference>
<dbReference type="InterPro" id="IPR009061">
    <property type="entry name" value="DNA-bd_dom_put_sf"/>
</dbReference>
<keyword evidence="1" id="KW-0678">Repressor</keyword>
<dbReference type="InterPro" id="IPR011256">
    <property type="entry name" value="Reg_factor_effector_dom_sf"/>
</dbReference>
<evidence type="ECO:0000313" key="7">
    <source>
        <dbReference type="EMBL" id="SHJ83573.1"/>
    </source>
</evidence>
<name>A0A1M6MJY0_9FIRM</name>
<dbReference type="InterPro" id="IPR047057">
    <property type="entry name" value="MerR_fam"/>
</dbReference>
<dbReference type="PROSITE" id="PS50937">
    <property type="entry name" value="HTH_MERR_2"/>
    <property type="match status" value="1"/>
</dbReference>
<dbReference type="SMART" id="SM00422">
    <property type="entry name" value="HTH_MERR"/>
    <property type="match status" value="1"/>
</dbReference>
<dbReference type="GO" id="GO:0003677">
    <property type="term" value="F:DNA binding"/>
    <property type="evidence" value="ECO:0007669"/>
    <property type="project" value="UniProtKB-KW"/>
</dbReference>
<dbReference type="GO" id="GO:0003700">
    <property type="term" value="F:DNA-binding transcription factor activity"/>
    <property type="evidence" value="ECO:0007669"/>
    <property type="project" value="InterPro"/>
</dbReference>
<dbReference type="AlphaFoldDB" id="A0A1M6MJY0"/>
<keyword evidence="5" id="KW-0175">Coiled coil</keyword>
<evidence type="ECO:0000256" key="1">
    <source>
        <dbReference type="ARBA" id="ARBA00022491"/>
    </source>
</evidence>
<dbReference type="SUPFAM" id="SSF46955">
    <property type="entry name" value="Putative DNA-binding domain"/>
    <property type="match status" value="1"/>
</dbReference>
<keyword evidence="2" id="KW-0805">Transcription regulation</keyword>
<keyword evidence="8" id="KW-1185">Reference proteome</keyword>
<evidence type="ECO:0000256" key="4">
    <source>
        <dbReference type="ARBA" id="ARBA00023163"/>
    </source>
</evidence>
<sequence>MKRKNLISITEFARLRGVTTETLRHYDRIGLLKPAYIDPKTGMRYYSLAFEDEKLGTIIELKQLDMSLGEINNFLHERSLNKSYVTLKKKQAELKAKIENMKLLYNVLDQRILKIEQAILHDYDFDRIYLKHINKRRIIISELGYTDEYDLNRAAIIIERKLDETAPILGGERFILVFPYENIIRDNIKNECRIGIVMGKDNNSIYENFRIESGLYVCTYRFGSPFDIKVSLQSIKEFCFKKKLRICGNLIAVLTVDMSVTDIPEENVYELQVPVIKQI</sequence>
<dbReference type="STRING" id="1121476.SAMN02745751_03495"/>
<evidence type="ECO:0000256" key="2">
    <source>
        <dbReference type="ARBA" id="ARBA00023015"/>
    </source>
</evidence>
<dbReference type="EMBL" id="FQZL01000043">
    <property type="protein sequence ID" value="SHJ83573.1"/>
    <property type="molecule type" value="Genomic_DNA"/>
</dbReference>
<gene>
    <name evidence="7" type="ORF">SAMN02745751_03495</name>
</gene>
<dbReference type="SUPFAM" id="SSF55136">
    <property type="entry name" value="Probable bacterial effector-binding domain"/>
    <property type="match status" value="1"/>
</dbReference>
<evidence type="ECO:0000256" key="5">
    <source>
        <dbReference type="SAM" id="Coils"/>
    </source>
</evidence>
<proteinExistence type="predicted"/>
<evidence type="ECO:0000256" key="3">
    <source>
        <dbReference type="ARBA" id="ARBA00023125"/>
    </source>
</evidence>
<dbReference type="Pfam" id="PF13411">
    <property type="entry name" value="MerR_1"/>
    <property type="match status" value="1"/>
</dbReference>
<dbReference type="PANTHER" id="PTHR30204:SF69">
    <property type="entry name" value="MERR-FAMILY TRANSCRIPTIONAL REGULATOR"/>
    <property type="match status" value="1"/>
</dbReference>
<dbReference type="Gene3D" id="3.20.80.10">
    <property type="entry name" value="Regulatory factor, effector binding domain"/>
    <property type="match status" value="1"/>
</dbReference>
<dbReference type="RefSeq" id="WP_073050881.1">
    <property type="nucleotide sequence ID" value="NZ_FQZL01000043.1"/>
</dbReference>
<evidence type="ECO:0000259" key="6">
    <source>
        <dbReference type="PROSITE" id="PS50937"/>
    </source>
</evidence>
<accession>A0A1M6MJY0</accession>
<keyword evidence="4" id="KW-0804">Transcription</keyword>
<keyword evidence="3 7" id="KW-0238">DNA-binding</keyword>
<organism evidence="7 8">
    <name type="scientific">Dethiosulfatibacter aminovorans DSM 17477</name>
    <dbReference type="NCBI Taxonomy" id="1121476"/>
    <lineage>
        <taxon>Bacteria</taxon>
        <taxon>Bacillati</taxon>
        <taxon>Bacillota</taxon>
        <taxon>Tissierellia</taxon>
        <taxon>Dethiosulfatibacter</taxon>
    </lineage>
</organism>
<feature type="coiled-coil region" evidence="5">
    <location>
        <begin position="84"/>
        <end position="111"/>
    </location>
</feature>
<dbReference type="Proteomes" id="UP000184052">
    <property type="component" value="Unassembled WGS sequence"/>
</dbReference>